<dbReference type="HOGENOM" id="CLU_070662_2_0_1"/>
<name>T1HE45_RHOPR</name>
<sequence length="201" mass="22162">VLTLYEACKEHDIAYFKNKDLNSRHKADRILAEKAWQRTKSSDSSFGEKAAAWAVTNAMKMKVKLGGGDGIKKKKKTYKDVISAARVTSPTSISGASKAALKKAKKFLSKSKLDKIPRILPVPRTGGILPFLVPLFAGLSALGSLAGGAAAVAKAVKDTRDARDRLEEMRRHNLKMEEQKIGQGFYLKPYKKGYGLYIKQY</sequence>
<protein>
    <submittedName>
        <fullName evidence="1">Uncharacterized protein</fullName>
    </submittedName>
</protein>
<dbReference type="InParanoid" id="T1HE45"/>
<dbReference type="OMA" id="SCIMIMH"/>
<dbReference type="EMBL" id="ACPB03032499">
    <property type="status" value="NOT_ANNOTATED_CDS"/>
    <property type="molecule type" value="Genomic_DNA"/>
</dbReference>
<dbReference type="EnsemblMetazoa" id="RPRC002317-RA">
    <property type="protein sequence ID" value="RPRC002317-PA"/>
    <property type="gene ID" value="RPRC002317"/>
</dbReference>
<dbReference type="Proteomes" id="UP000015103">
    <property type="component" value="Unassembled WGS sequence"/>
</dbReference>
<evidence type="ECO:0000313" key="1">
    <source>
        <dbReference type="EnsemblMetazoa" id="RPRC002317-PA"/>
    </source>
</evidence>
<dbReference type="AlphaFoldDB" id="T1HE45"/>
<reference evidence="1" key="1">
    <citation type="submission" date="2015-05" db="UniProtKB">
        <authorList>
            <consortium name="EnsemblMetazoa"/>
        </authorList>
    </citation>
    <scope>IDENTIFICATION</scope>
</reference>
<dbReference type="VEuPathDB" id="VectorBase:RPRC002317"/>
<evidence type="ECO:0000313" key="2">
    <source>
        <dbReference type="Proteomes" id="UP000015103"/>
    </source>
</evidence>
<dbReference type="STRING" id="13249.T1HE45"/>
<keyword evidence="2" id="KW-1185">Reference proteome</keyword>
<organism evidence="1 2">
    <name type="scientific">Rhodnius prolixus</name>
    <name type="common">Triatomid bug</name>
    <dbReference type="NCBI Taxonomy" id="13249"/>
    <lineage>
        <taxon>Eukaryota</taxon>
        <taxon>Metazoa</taxon>
        <taxon>Ecdysozoa</taxon>
        <taxon>Arthropoda</taxon>
        <taxon>Hexapoda</taxon>
        <taxon>Insecta</taxon>
        <taxon>Pterygota</taxon>
        <taxon>Neoptera</taxon>
        <taxon>Paraneoptera</taxon>
        <taxon>Hemiptera</taxon>
        <taxon>Heteroptera</taxon>
        <taxon>Panheteroptera</taxon>
        <taxon>Cimicomorpha</taxon>
        <taxon>Reduviidae</taxon>
        <taxon>Triatominae</taxon>
        <taxon>Rhodnius</taxon>
    </lineage>
</organism>
<proteinExistence type="predicted"/>
<dbReference type="eggNOG" id="ENOG502RX9T">
    <property type="taxonomic scope" value="Eukaryota"/>
</dbReference>
<accession>T1HE45</accession>